<sequence>MRTPDPAGLLAQSEIFELQEAGEAAALRGDPPGSCPYKVARSLEDQARRSMWNRGYAAGRTQRRSQR</sequence>
<name>A0A1I2CQV1_9ACTN</name>
<evidence type="ECO:0000313" key="3">
    <source>
        <dbReference type="Proteomes" id="UP000198716"/>
    </source>
</evidence>
<evidence type="ECO:0000256" key="1">
    <source>
        <dbReference type="SAM" id="MobiDB-lite"/>
    </source>
</evidence>
<evidence type="ECO:0000313" key="2">
    <source>
        <dbReference type="EMBL" id="SFE70110.1"/>
    </source>
</evidence>
<dbReference type="AlphaFoldDB" id="A0A1I2CQV1"/>
<dbReference type="RefSeq" id="WP_139219652.1">
    <property type="nucleotide sequence ID" value="NZ_FOMZ01000032.1"/>
</dbReference>
<gene>
    <name evidence="2" type="ORF">SAMN04487819_1322</name>
</gene>
<organism evidence="2 3">
    <name type="scientific">Actinopolyspora alba</name>
    <dbReference type="NCBI Taxonomy" id="673379"/>
    <lineage>
        <taxon>Bacteria</taxon>
        <taxon>Bacillati</taxon>
        <taxon>Actinomycetota</taxon>
        <taxon>Actinomycetes</taxon>
        <taxon>Actinopolysporales</taxon>
        <taxon>Actinopolysporaceae</taxon>
        <taxon>Actinopolyspora</taxon>
        <taxon>Actinopolyspora alba group</taxon>
    </lineage>
</organism>
<reference evidence="3" key="1">
    <citation type="submission" date="2016-10" db="EMBL/GenBank/DDBJ databases">
        <authorList>
            <person name="Varghese N."/>
            <person name="Submissions S."/>
        </authorList>
    </citation>
    <scope>NUCLEOTIDE SEQUENCE [LARGE SCALE GENOMIC DNA]</scope>
    <source>
        <strain evidence="3">DSM 45004</strain>
    </source>
</reference>
<dbReference type="EMBL" id="FOMZ01000032">
    <property type="protein sequence ID" value="SFE70110.1"/>
    <property type="molecule type" value="Genomic_DNA"/>
</dbReference>
<protein>
    <submittedName>
        <fullName evidence="2">Uncharacterized protein</fullName>
    </submittedName>
</protein>
<feature type="region of interest" description="Disordered" evidence="1">
    <location>
        <begin position="48"/>
        <end position="67"/>
    </location>
</feature>
<dbReference type="Proteomes" id="UP000198716">
    <property type="component" value="Unassembled WGS sequence"/>
</dbReference>
<keyword evidence="3" id="KW-1185">Reference proteome</keyword>
<proteinExistence type="predicted"/>
<dbReference type="NCBIfam" id="NF041886">
    <property type="entry name" value="Rmf_CrpP_fam"/>
    <property type="match status" value="1"/>
</dbReference>
<accession>A0A1I2CQV1</accession>